<dbReference type="Pfam" id="PF02706">
    <property type="entry name" value="Wzz"/>
    <property type="match status" value="1"/>
</dbReference>
<evidence type="ECO:0000256" key="11">
    <source>
        <dbReference type="ARBA" id="ARBA00023136"/>
    </source>
</evidence>
<dbReference type="PANTHER" id="PTHR32309">
    <property type="entry name" value="TYROSINE-PROTEIN KINASE"/>
    <property type="match status" value="1"/>
</dbReference>
<dbReference type="InterPro" id="IPR003856">
    <property type="entry name" value="LPS_length_determ_N"/>
</dbReference>
<feature type="domain" description="Polysaccharide chain length determinant N-terminal" evidence="15">
    <location>
        <begin position="23"/>
        <end position="114"/>
    </location>
</feature>
<dbReference type="InterPro" id="IPR032807">
    <property type="entry name" value="GNVR"/>
</dbReference>
<feature type="domain" description="Tyrosine-protein kinase G-rich" evidence="17">
    <location>
        <begin position="400"/>
        <end position="479"/>
    </location>
</feature>
<keyword evidence="9" id="KW-0067">ATP-binding</keyword>
<evidence type="ECO:0000256" key="14">
    <source>
        <dbReference type="SAM" id="Phobius"/>
    </source>
</evidence>
<accession>A0ABY9TQX9</accession>
<evidence type="ECO:0000256" key="12">
    <source>
        <dbReference type="ARBA" id="ARBA00023137"/>
    </source>
</evidence>
<keyword evidence="7" id="KW-0547">Nucleotide-binding</keyword>
<dbReference type="GO" id="GO:0004715">
    <property type="term" value="F:non-membrane spanning protein tyrosine kinase activity"/>
    <property type="evidence" value="ECO:0007669"/>
    <property type="project" value="UniProtKB-EC"/>
</dbReference>
<keyword evidence="4" id="KW-0997">Cell inner membrane</keyword>
<keyword evidence="12" id="KW-0829">Tyrosine-protein kinase</keyword>
<dbReference type="Pfam" id="PF13614">
    <property type="entry name" value="AAA_31"/>
    <property type="match status" value="1"/>
</dbReference>
<dbReference type="NCBIfam" id="TIGR01007">
    <property type="entry name" value="eps_fam"/>
    <property type="match status" value="1"/>
</dbReference>
<evidence type="ECO:0000259" key="16">
    <source>
        <dbReference type="Pfam" id="PF13614"/>
    </source>
</evidence>
<name>A0ABY9TQX9_9GAMM</name>
<keyword evidence="6 14" id="KW-0812">Transmembrane</keyword>
<comment type="subcellular location">
    <subcellularLocation>
        <location evidence="1">Cell inner membrane</location>
        <topology evidence="1">Multi-pass membrane protein</topology>
    </subcellularLocation>
</comment>
<keyword evidence="10 14" id="KW-1133">Transmembrane helix</keyword>
<feature type="transmembrane region" description="Helical" evidence="14">
    <location>
        <begin position="459"/>
        <end position="481"/>
    </location>
</feature>
<keyword evidence="19" id="KW-1185">Reference proteome</keyword>
<evidence type="ECO:0000256" key="7">
    <source>
        <dbReference type="ARBA" id="ARBA00022741"/>
    </source>
</evidence>
<dbReference type="InterPro" id="IPR027417">
    <property type="entry name" value="P-loop_NTPase"/>
</dbReference>
<dbReference type="Pfam" id="PF13807">
    <property type="entry name" value="GNVR"/>
    <property type="match status" value="1"/>
</dbReference>
<protein>
    <submittedName>
        <fullName evidence="18">Polysaccharide biosynthesis tyrosine autokinase</fullName>
        <ecNumber evidence="18">2.7.10.2</ecNumber>
    </submittedName>
</protein>
<dbReference type="Pfam" id="PF23607">
    <property type="entry name" value="WZC_N"/>
    <property type="match status" value="1"/>
</dbReference>
<evidence type="ECO:0000256" key="3">
    <source>
        <dbReference type="ARBA" id="ARBA00022475"/>
    </source>
</evidence>
<keyword evidence="11 14" id="KW-0472">Membrane</keyword>
<organism evidence="18 19">
    <name type="scientific">Thalassotalea psychrophila</name>
    <dbReference type="NCBI Taxonomy" id="3065647"/>
    <lineage>
        <taxon>Bacteria</taxon>
        <taxon>Pseudomonadati</taxon>
        <taxon>Pseudomonadota</taxon>
        <taxon>Gammaproteobacteria</taxon>
        <taxon>Alteromonadales</taxon>
        <taxon>Colwelliaceae</taxon>
        <taxon>Thalassotalea</taxon>
    </lineage>
</organism>
<comment type="similarity">
    <text evidence="2">Belongs to the etk/wzc family.</text>
</comment>
<evidence type="ECO:0000256" key="9">
    <source>
        <dbReference type="ARBA" id="ARBA00022840"/>
    </source>
</evidence>
<comment type="catalytic activity">
    <reaction evidence="13">
        <text>L-tyrosyl-[protein] + ATP = O-phospho-L-tyrosyl-[protein] + ADP + H(+)</text>
        <dbReference type="Rhea" id="RHEA:10596"/>
        <dbReference type="Rhea" id="RHEA-COMP:10136"/>
        <dbReference type="Rhea" id="RHEA-COMP:20101"/>
        <dbReference type="ChEBI" id="CHEBI:15378"/>
        <dbReference type="ChEBI" id="CHEBI:30616"/>
        <dbReference type="ChEBI" id="CHEBI:46858"/>
        <dbReference type="ChEBI" id="CHEBI:61978"/>
        <dbReference type="ChEBI" id="CHEBI:456216"/>
    </reaction>
</comment>
<proteinExistence type="inferred from homology"/>
<evidence type="ECO:0000256" key="4">
    <source>
        <dbReference type="ARBA" id="ARBA00022519"/>
    </source>
</evidence>
<evidence type="ECO:0000256" key="6">
    <source>
        <dbReference type="ARBA" id="ARBA00022692"/>
    </source>
</evidence>
<evidence type="ECO:0000313" key="18">
    <source>
        <dbReference type="EMBL" id="WNC71187.1"/>
    </source>
</evidence>
<keyword evidence="8" id="KW-0418">Kinase</keyword>
<evidence type="ECO:0000259" key="17">
    <source>
        <dbReference type="Pfam" id="PF13807"/>
    </source>
</evidence>
<evidence type="ECO:0000256" key="2">
    <source>
        <dbReference type="ARBA" id="ARBA00008883"/>
    </source>
</evidence>
<feature type="domain" description="AAA" evidence="16">
    <location>
        <begin position="568"/>
        <end position="689"/>
    </location>
</feature>
<dbReference type="EMBL" id="CP134145">
    <property type="protein sequence ID" value="WNC71187.1"/>
    <property type="molecule type" value="Genomic_DNA"/>
</dbReference>
<evidence type="ECO:0000256" key="1">
    <source>
        <dbReference type="ARBA" id="ARBA00004429"/>
    </source>
</evidence>
<sequence>MTEQKISSNNQKIRVTNSDDSNDEIDIGRQIGLLLDNKWLIICVTSIFAIIGIINALLSPPIYQADALIQIEEKSGGLPGVADLEKMFGGEHDPETEMAILTSRRVVSYAVDQLNLDIIATPKLKGSLGAYYFRKYGITDEHTSQYNEPIISAVFDDSYAWGGEQIKVAKFNVSPSYLDKTFEVINEGNNSYTLWYDEKLILSGKLNQVAKTENSNIELLITTLNSKPGTSFLLKRLFREDVMRNIKLALSVNGAGKDTGILIAAYEGTDQQLVLKTLSAITQGFLLQNVQRMSIEVQKSIDYVQNEIPTVKTELDLAEVNLNDYRLQNESVDLSLETQSILEQVVRLDTRLHDLSFKEAELAQRFTKEHPSYVSLAKKKSELIKQKELLTTSVKSLPATQQQVLRLARDVEVNQGIYLALLNKNQELKVAKAGTVGNINIIDEAVVGRKPIKPNKPMMVIIAAFLGGILSVAFVLIKAAFHRGVTNPQDFEDIGLTVYATIPLSDTQTKFLDKQKLKEKLSTKLGRKKKQVQEILVAKANPSDLAIEAIRSLRTSLHFAMLEAKNNIIMISGASPEVGKSFISANLATVLAQSGQKVLLIDADMRKGYVQKMFGKLWDNGLSDHLIGDIDLNTAIKNTDVENLSLLTRGQIPPNPSELLMGQRFTDLLNTVASEYDLVIIDTPPILAVTDPAIIGHHVGTTLLLTRFNQTSLKEIAAAANRFELNGIDIKGIIFNAVEKKASSYFGEYGYYNYEYKSK</sequence>
<keyword evidence="5 18" id="KW-0808">Transferase</keyword>
<dbReference type="EC" id="2.7.10.2" evidence="18"/>
<dbReference type="Proteomes" id="UP001258994">
    <property type="component" value="Chromosome"/>
</dbReference>
<keyword evidence="3" id="KW-1003">Cell membrane</keyword>
<dbReference type="SUPFAM" id="SSF52540">
    <property type="entry name" value="P-loop containing nucleoside triphosphate hydrolases"/>
    <property type="match status" value="1"/>
</dbReference>
<evidence type="ECO:0000256" key="5">
    <source>
        <dbReference type="ARBA" id="ARBA00022679"/>
    </source>
</evidence>
<evidence type="ECO:0000256" key="8">
    <source>
        <dbReference type="ARBA" id="ARBA00022777"/>
    </source>
</evidence>
<dbReference type="Gene3D" id="3.40.50.300">
    <property type="entry name" value="P-loop containing nucleotide triphosphate hydrolases"/>
    <property type="match status" value="1"/>
</dbReference>
<evidence type="ECO:0000256" key="10">
    <source>
        <dbReference type="ARBA" id="ARBA00022989"/>
    </source>
</evidence>
<dbReference type="InterPro" id="IPR025669">
    <property type="entry name" value="AAA_dom"/>
</dbReference>
<evidence type="ECO:0000313" key="19">
    <source>
        <dbReference type="Proteomes" id="UP001258994"/>
    </source>
</evidence>
<dbReference type="InterPro" id="IPR050445">
    <property type="entry name" value="Bact_polysacc_biosynth/exp"/>
</dbReference>
<evidence type="ECO:0000256" key="13">
    <source>
        <dbReference type="ARBA" id="ARBA00053015"/>
    </source>
</evidence>
<evidence type="ECO:0000259" key="15">
    <source>
        <dbReference type="Pfam" id="PF02706"/>
    </source>
</evidence>
<dbReference type="InterPro" id="IPR005702">
    <property type="entry name" value="Wzc-like_C"/>
</dbReference>
<dbReference type="PANTHER" id="PTHR32309:SF32">
    <property type="entry name" value="TYROSINE-PROTEIN KINASE ETK-RELATED"/>
    <property type="match status" value="1"/>
</dbReference>
<gene>
    <name evidence="18" type="ORF">RGQ13_13785</name>
</gene>
<feature type="transmembrane region" description="Helical" evidence="14">
    <location>
        <begin position="39"/>
        <end position="58"/>
    </location>
</feature>
<dbReference type="RefSeq" id="WP_348390322.1">
    <property type="nucleotide sequence ID" value="NZ_CP134145.1"/>
</dbReference>
<dbReference type="CDD" id="cd05387">
    <property type="entry name" value="BY-kinase"/>
    <property type="match status" value="1"/>
</dbReference>
<reference evidence="19" key="1">
    <citation type="submission" date="2023-09" db="EMBL/GenBank/DDBJ databases">
        <authorList>
            <person name="Li S."/>
            <person name="Li X."/>
            <person name="Zhang C."/>
            <person name="Zhao Z."/>
        </authorList>
    </citation>
    <scope>NUCLEOTIDE SEQUENCE [LARGE SCALE GENOMIC DNA]</scope>
    <source>
        <strain evidence="19">SQ149</strain>
    </source>
</reference>